<proteinExistence type="predicted"/>
<feature type="region of interest" description="Disordered" evidence="6">
    <location>
        <begin position="56"/>
        <end position="88"/>
    </location>
</feature>
<organism evidence="8 9">
    <name type="scientific">Candidula unifasciata</name>
    <dbReference type="NCBI Taxonomy" id="100452"/>
    <lineage>
        <taxon>Eukaryota</taxon>
        <taxon>Metazoa</taxon>
        <taxon>Spiralia</taxon>
        <taxon>Lophotrochozoa</taxon>
        <taxon>Mollusca</taxon>
        <taxon>Gastropoda</taxon>
        <taxon>Heterobranchia</taxon>
        <taxon>Euthyneura</taxon>
        <taxon>Panpulmonata</taxon>
        <taxon>Eupulmonata</taxon>
        <taxon>Stylommatophora</taxon>
        <taxon>Helicina</taxon>
        <taxon>Helicoidea</taxon>
        <taxon>Geomitridae</taxon>
        <taxon>Candidula</taxon>
    </lineage>
</organism>
<dbReference type="Gene3D" id="3.30.70.3530">
    <property type="entry name" value="GCM motif"/>
    <property type="match status" value="1"/>
</dbReference>
<name>A0A8S3YQQ4_9EUPU</name>
<dbReference type="PANTHER" id="PTHR12414">
    <property type="entry name" value="GLIAL CELLS MISSING RELATED/GLIDE"/>
    <property type="match status" value="1"/>
</dbReference>
<dbReference type="Gene3D" id="2.20.25.670">
    <property type="entry name" value="GCM domain, large subdomain"/>
    <property type="match status" value="1"/>
</dbReference>
<evidence type="ECO:0000256" key="2">
    <source>
        <dbReference type="ARBA" id="ARBA00023015"/>
    </source>
</evidence>
<evidence type="ECO:0000313" key="9">
    <source>
        <dbReference type="Proteomes" id="UP000678393"/>
    </source>
</evidence>
<dbReference type="PROSITE" id="PS50807">
    <property type="entry name" value="GCM"/>
    <property type="match status" value="1"/>
</dbReference>
<feature type="compositionally biased region" description="Polar residues" evidence="6">
    <location>
        <begin position="61"/>
        <end position="83"/>
    </location>
</feature>
<dbReference type="InterPro" id="IPR043021">
    <property type="entry name" value="GCM_small"/>
</dbReference>
<dbReference type="AlphaFoldDB" id="A0A8S3YQQ4"/>
<feature type="domain" description="GCM" evidence="7">
    <location>
        <begin position="75"/>
        <end position="232"/>
    </location>
</feature>
<evidence type="ECO:0000313" key="8">
    <source>
        <dbReference type="EMBL" id="CAG5117842.1"/>
    </source>
</evidence>
<keyword evidence="2" id="KW-0805">Transcription regulation</keyword>
<dbReference type="InterPro" id="IPR043020">
    <property type="entry name" value="GCM_large"/>
</dbReference>
<dbReference type="InterPro" id="IPR003902">
    <property type="entry name" value="Tscrpt_reg_GCM"/>
</dbReference>
<keyword evidence="3" id="KW-0238">DNA-binding</keyword>
<evidence type="ECO:0000256" key="3">
    <source>
        <dbReference type="ARBA" id="ARBA00023125"/>
    </source>
</evidence>
<keyword evidence="5" id="KW-0539">Nucleus</keyword>
<dbReference type="Pfam" id="PF03615">
    <property type="entry name" value="GCM"/>
    <property type="match status" value="1"/>
</dbReference>
<dbReference type="GO" id="GO:0000978">
    <property type="term" value="F:RNA polymerase II cis-regulatory region sequence-specific DNA binding"/>
    <property type="evidence" value="ECO:0007669"/>
    <property type="project" value="TreeGrafter"/>
</dbReference>
<protein>
    <recommendedName>
        <fullName evidence="7">GCM domain-containing protein</fullName>
    </recommendedName>
</protein>
<dbReference type="InterPro" id="IPR039791">
    <property type="entry name" value="GCM"/>
</dbReference>
<dbReference type="Proteomes" id="UP000678393">
    <property type="component" value="Unassembled WGS sequence"/>
</dbReference>
<sequence length="707" mass="78496">MLVLSDSESSAMMASSEASAAPVGSQCQSPHCMTPGVCQEYASTSPCSSAQVKQRGLVSGGTRTPTSPGASHASRQWDINDSTLPMPDSPDPFDLWPSGHYRRVYRADSDDARRHVSGWAMRNTNNHNALILKKSCLGVLVCSLDCLLDSGIKVHLRPAICDKARRKQIGKPCPNVGCTGKLTLLSCRGHCGYPVTHFWRHVNNAVYFQAKGYHDHPRPEVKSLTDKGRQVFSKQMCHDRNRILSALGKRRFPLLSSEDTFEKKILISEKDEVMCSCPPFECMCSNSAPHRNFLASPAFSHMASRTPASHMSKKEHLAHLPITQINITNNCLPSSTLDASIPNIEIYQNYPSYNPGNYYHDSDVKLFKYNNDSLHYPQSHEQHFLRYPFDNLRSSHVQNLPSLVGSQTIDYPARNFDGGVGARMCSSMSVNDCRGDCSRCRINQSVLKSRGHRTSPSDESPTSAFVFKTEPVETALARVESSLSDVENPGFQPESFYGPLSSAFYADHLLSPKPAEVYSKPEHSPDPAMRDQNKPEEPTYITLTSPQVYREFHSCRLVCPNRSPASSLDASVYPAPSHEPSQIDINNASFDSSTGLIPRQENRNEDYAESSPRASPTMPHLLYHDNSTSILSSCPRNNTFHLPIGAYYEPSTAPILLANESHMVPSNSAVYGESSNTPYGFYCSDKLNTQSSQNYRNRSINITLTYN</sequence>
<gene>
    <name evidence="8" type="ORF">CUNI_LOCUS3400</name>
</gene>
<comment type="caution">
    <text evidence="8">The sequence shown here is derived from an EMBL/GenBank/DDBJ whole genome shotgun (WGS) entry which is preliminary data.</text>
</comment>
<dbReference type="PANTHER" id="PTHR12414:SF8">
    <property type="entry name" value="TRANSCRIPTION FACTOR GLIAL CELLS MISSING-RELATED"/>
    <property type="match status" value="1"/>
</dbReference>
<evidence type="ECO:0000259" key="7">
    <source>
        <dbReference type="PROSITE" id="PS50807"/>
    </source>
</evidence>
<dbReference type="OrthoDB" id="6241117at2759"/>
<accession>A0A8S3YQQ4</accession>
<feature type="region of interest" description="Disordered" evidence="6">
    <location>
        <begin position="515"/>
        <end position="536"/>
    </location>
</feature>
<dbReference type="InterPro" id="IPR036115">
    <property type="entry name" value="GCM_dom_sf"/>
</dbReference>
<keyword evidence="1" id="KW-0217">Developmental protein</keyword>
<feature type="compositionally biased region" description="Basic and acidic residues" evidence="6">
    <location>
        <begin position="519"/>
        <end position="536"/>
    </location>
</feature>
<dbReference type="EMBL" id="CAJHNH020000461">
    <property type="protein sequence ID" value="CAG5117842.1"/>
    <property type="molecule type" value="Genomic_DNA"/>
</dbReference>
<feature type="compositionally biased region" description="Polar residues" evidence="6">
    <location>
        <begin position="579"/>
        <end position="595"/>
    </location>
</feature>
<dbReference type="GO" id="GO:0005634">
    <property type="term" value="C:nucleus"/>
    <property type="evidence" value="ECO:0007669"/>
    <property type="project" value="TreeGrafter"/>
</dbReference>
<evidence type="ECO:0000256" key="6">
    <source>
        <dbReference type="SAM" id="MobiDB-lite"/>
    </source>
</evidence>
<reference evidence="8" key="1">
    <citation type="submission" date="2021-04" db="EMBL/GenBank/DDBJ databases">
        <authorList>
            <consortium name="Molecular Ecology Group"/>
        </authorList>
    </citation>
    <scope>NUCLEOTIDE SEQUENCE</scope>
</reference>
<dbReference type="GO" id="GO:0042063">
    <property type="term" value="P:gliogenesis"/>
    <property type="evidence" value="ECO:0007669"/>
    <property type="project" value="TreeGrafter"/>
</dbReference>
<dbReference type="GO" id="GO:0001228">
    <property type="term" value="F:DNA-binding transcription activator activity, RNA polymerase II-specific"/>
    <property type="evidence" value="ECO:0007669"/>
    <property type="project" value="InterPro"/>
</dbReference>
<keyword evidence="9" id="KW-1185">Reference proteome</keyword>
<evidence type="ECO:0000256" key="1">
    <source>
        <dbReference type="ARBA" id="ARBA00022473"/>
    </source>
</evidence>
<evidence type="ECO:0000256" key="5">
    <source>
        <dbReference type="ARBA" id="ARBA00023242"/>
    </source>
</evidence>
<dbReference type="SUPFAM" id="SSF90073">
    <property type="entry name" value="GCM domain"/>
    <property type="match status" value="1"/>
</dbReference>
<feature type="region of interest" description="Disordered" evidence="6">
    <location>
        <begin position="568"/>
        <end position="617"/>
    </location>
</feature>
<evidence type="ECO:0000256" key="4">
    <source>
        <dbReference type="ARBA" id="ARBA00023163"/>
    </source>
</evidence>
<keyword evidence="4" id="KW-0804">Transcription</keyword>